<dbReference type="PANTHER" id="PTHR11011:SF118">
    <property type="entry name" value="FATTY ACYL-COA REDUCTASE"/>
    <property type="match status" value="1"/>
</dbReference>
<reference evidence="13 14" key="1">
    <citation type="submission" date="2017-03" db="EMBL/GenBank/DDBJ databases">
        <title>Genome of the blue death feigning beetle - Asbolus verrucosus.</title>
        <authorList>
            <person name="Rider S.D."/>
        </authorList>
    </citation>
    <scope>NUCLEOTIDE SEQUENCE [LARGE SCALE GENOMIC DNA]</scope>
    <source>
        <strain evidence="13">Butters</strain>
        <tissue evidence="13">Head and leg muscle</tissue>
    </source>
</reference>
<keyword evidence="7 10" id="KW-0443">Lipid metabolism</keyword>
<dbReference type="InterPro" id="IPR013120">
    <property type="entry name" value="FAR_NAD-bd"/>
</dbReference>
<evidence type="ECO:0000256" key="3">
    <source>
        <dbReference type="ARBA" id="ARBA00022516"/>
    </source>
</evidence>
<evidence type="ECO:0000256" key="9">
    <source>
        <dbReference type="ARBA" id="ARBA00052530"/>
    </source>
</evidence>
<evidence type="ECO:0000259" key="12">
    <source>
        <dbReference type="Pfam" id="PF07993"/>
    </source>
</evidence>
<feature type="transmembrane region" description="Helical" evidence="10">
    <location>
        <begin position="470"/>
        <end position="493"/>
    </location>
</feature>
<keyword evidence="4 10" id="KW-0812">Transmembrane</keyword>
<evidence type="ECO:0000256" key="2">
    <source>
        <dbReference type="ARBA" id="ARBA00005928"/>
    </source>
</evidence>
<dbReference type="SUPFAM" id="SSF51735">
    <property type="entry name" value="NAD(P)-binding Rossmann-fold domains"/>
    <property type="match status" value="1"/>
</dbReference>
<comment type="catalytic activity">
    <reaction evidence="9 10">
        <text>a long-chain fatty acyl-CoA + 2 NADPH + 2 H(+) = a long-chain primary fatty alcohol + 2 NADP(+) + CoA</text>
        <dbReference type="Rhea" id="RHEA:52716"/>
        <dbReference type="ChEBI" id="CHEBI:15378"/>
        <dbReference type="ChEBI" id="CHEBI:57287"/>
        <dbReference type="ChEBI" id="CHEBI:57783"/>
        <dbReference type="ChEBI" id="CHEBI:58349"/>
        <dbReference type="ChEBI" id="CHEBI:77396"/>
        <dbReference type="ChEBI" id="CHEBI:83139"/>
        <dbReference type="EC" id="1.2.1.84"/>
    </reaction>
</comment>
<evidence type="ECO:0000256" key="6">
    <source>
        <dbReference type="ARBA" id="ARBA00022989"/>
    </source>
</evidence>
<keyword evidence="5 10" id="KW-0521">NADP</keyword>
<keyword evidence="8 10" id="KW-0472">Membrane</keyword>
<dbReference type="GO" id="GO:0035336">
    <property type="term" value="P:long-chain fatty-acyl-CoA metabolic process"/>
    <property type="evidence" value="ECO:0007669"/>
    <property type="project" value="TreeGrafter"/>
</dbReference>
<dbReference type="Gene3D" id="3.40.50.720">
    <property type="entry name" value="NAD(P)-binding Rossmann-like Domain"/>
    <property type="match status" value="1"/>
</dbReference>
<dbReference type="InterPro" id="IPR036291">
    <property type="entry name" value="NAD(P)-bd_dom_sf"/>
</dbReference>
<dbReference type="CDD" id="cd05236">
    <property type="entry name" value="FAR-N_SDR_e"/>
    <property type="match status" value="1"/>
</dbReference>
<feature type="domain" description="Fatty acyl-CoA reductase C-terminal" evidence="11">
    <location>
        <begin position="362"/>
        <end position="455"/>
    </location>
</feature>
<feature type="domain" description="Thioester reductase (TE)" evidence="12">
    <location>
        <begin position="18"/>
        <end position="289"/>
    </location>
</feature>
<dbReference type="STRING" id="1661398.A0A482WAF6"/>
<keyword evidence="6 10" id="KW-1133">Transmembrane helix</keyword>
<evidence type="ECO:0000313" key="14">
    <source>
        <dbReference type="Proteomes" id="UP000292052"/>
    </source>
</evidence>
<evidence type="ECO:0000256" key="10">
    <source>
        <dbReference type="RuleBase" id="RU363097"/>
    </source>
</evidence>
<dbReference type="CDD" id="cd09071">
    <property type="entry name" value="FAR_C"/>
    <property type="match status" value="1"/>
</dbReference>
<evidence type="ECO:0000256" key="4">
    <source>
        <dbReference type="ARBA" id="ARBA00022692"/>
    </source>
</evidence>
<dbReference type="Proteomes" id="UP000292052">
    <property type="component" value="Unassembled WGS sequence"/>
</dbReference>
<evidence type="ECO:0000256" key="1">
    <source>
        <dbReference type="ARBA" id="ARBA00004141"/>
    </source>
</evidence>
<name>A0A482WAF6_ASBVE</name>
<comment type="similarity">
    <text evidence="2 10">Belongs to the fatty acyl-CoA reductase family.</text>
</comment>
<dbReference type="Pfam" id="PF03015">
    <property type="entry name" value="Sterile"/>
    <property type="match status" value="1"/>
</dbReference>
<accession>A0A482WAF6</accession>
<comment type="subcellular location">
    <subcellularLocation>
        <location evidence="1">Membrane</location>
        <topology evidence="1">Multi-pass membrane protein</topology>
    </subcellularLocation>
</comment>
<comment type="caution">
    <text evidence="13">The sequence shown here is derived from an EMBL/GenBank/DDBJ whole genome shotgun (WGS) entry which is preliminary data.</text>
</comment>
<dbReference type="GO" id="GO:0005777">
    <property type="term" value="C:peroxisome"/>
    <property type="evidence" value="ECO:0007669"/>
    <property type="project" value="TreeGrafter"/>
</dbReference>
<keyword evidence="3 10" id="KW-0444">Lipid biosynthesis</keyword>
<dbReference type="EC" id="1.2.1.84" evidence="10"/>
<dbReference type="GO" id="GO:0102965">
    <property type="term" value="F:alcohol-forming long-chain fatty acyl-CoA reductase activity"/>
    <property type="evidence" value="ECO:0007669"/>
    <property type="project" value="UniProtKB-EC"/>
</dbReference>
<dbReference type="OrthoDB" id="429813at2759"/>
<evidence type="ECO:0000256" key="8">
    <source>
        <dbReference type="ARBA" id="ARBA00023136"/>
    </source>
</evidence>
<keyword evidence="14" id="KW-1185">Reference proteome</keyword>
<feature type="transmembrane region" description="Helical" evidence="10">
    <location>
        <begin position="352"/>
        <end position="376"/>
    </location>
</feature>
<sequence>MAQKSTISEFYSSRHILVTGATGFMGKVLIEKLLRSCPKLSTIYLLVRPKKGKQPNERLEDIINCPVFDKLHDQPHGEKLLNKLYCIAGDITQHNLNLSNDDEKTLQDNVDVVFHMAANVRFDQPLKSAVLLNTGGTKNLLDLACSFKKLTAFVHVSTSYCHCNEVKLEEKLYKAPHDPRKILDLVSWMEEDALKSLTPKLLKASPNTYAYTKCLTEQLVSEYSVKLPLVITRPSIVTAAWKEPIPGWVDNLNGPTGLLVGAGKGVIRSMHCDPRLEANIVPVDSAINSLITIGWKVGASPKSDDVKVYHITSNNDNTISWGEALEVGRKHFYDNPFSVCLWYPGGSIKSSYVAHVIAVFFLHTIPAYLVDFLMVLTGNKPFLVRTQQRIQNGLEVLQYYTTRPWYFHNENLRNLCEKMSKIDKEIFFTDLTKKIDYNQYILTYVLGARKYCVHEEPETLPHARKVLRRLFYLDFFKNVVLGILILWIFSYYASTFLSRMEGPFIFSNATLKHVSFN</sequence>
<comment type="function">
    <text evidence="10">Catalyzes the reduction of fatty acyl-CoA to fatty alcohols.</text>
</comment>
<dbReference type="Pfam" id="PF07993">
    <property type="entry name" value="NAD_binding_4"/>
    <property type="match status" value="1"/>
</dbReference>
<gene>
    <name evidence="13" type="ORF">BDFB_002896</name>
</gene>
<dbReference type="GO" id="GO:0016020">
    <property type="term" value="C:membrane"/>
    <property type="evidence" value="ECO:0007669"/>
    <property type="project" value="UniProtKB-SubCell"/>
</dbReference>
<dbReference type="InterPro" id="IPR033640">
    <property type="entry name" value="FAR_C"/>
</dbReference>
<organism evidence="13 14">
    <name type="scientific">Asbolus verrucosus</name>
    <name type="common">Desert ironclad beetle</name>
    <dbReference type="NCBI Taxonomy" id="1661398"/>
    <lineage>
        <taxon>Eukaryota</taxon>
        <taxon>Metazoa</taxon>
        <taxon>Ecdysozoa</taxon>
        <taxon>Arthropoda</taxon>
        <taxon>Hexapoda</taxon>
        <taxon>Insecta</taxon>
        <taxon>Pterygota</taxon>
        <taxon>Neoptera</taxon>
        <taxon>Endopterygota</taxon>
        <taxon>Coleoptera</taxon>
        <taxon>Polyphaga</taxon>
        <taxon>Cucujiformia</taxon>
        <taxon>Tenebrionidae</taxon>
        <taxon>Pimeliinae</taxon>
        <taxon>Asbolus</taxon>
    </lineage>
</organism>
<evidence type="ECO:0000259" key="11">
    <source>
        <dbReference type="Pfam" id="PF03015"/>
    </source>
</evidence>
<evidence type="ECO:0000313" key="13">
    <source>
        <dbReference type="EMBL" id="RZC41503.1"/>
    </source>
</evidence>
<proteinExistence type="inferred from homology"/>
<evidence type="ECO:0000256" key="5">
    <source>
        <dbReference type="ARBA" id="ARBA00022857"/>
    </source>
</evidence>
<dbReference type="PANTHER" id="PTHR11011">
    <property type="entry name" value="MALE STERILITY PROTEIN 2-RELATED"/>
    <property type="match status" value="1"/>
</dbReference>
<dbReference type="GO" id="GO:0080019">
    <property type="term" value="F:alcohol-forming very long-chain fatty acyl-CoA reductase activity"/>
    <property type="evidence" value="ECO:0007669"/>
    <property type="project" value="InterPro"/>
</dbReference>
<dbReference type="AlphaFoldDB" id="A0A482WAF6"/>
<protein>
    <recommendedName>
        <fullName evidence="10">Fatty acyl-CoA reductase</fullName>
        <ecNumber evidence="10">1.2.1.84</ecNumber>
    </recommendedName>
</protein>
<keyword evidence="10" id="KW-0560">Oxidoreductase</keyword>
<dbReference type="InterPro" id="IPR026055">
    <property type="entry name" value="FAR"/>
</dbReference>
<dbReference type="FunFam" id="3.40.50.720:FF:000143">
    <property type="entry name" value="Fatty acyl-CoA reductase"/>
    <property type="match status" value="1"/>
</dbReference>
<dbReference type="EMBL" id="QDEB01016558">
    <property type="protein sequence ID" value="RZC41503.1"/>
    <property type="molecule type" value="Genomic_DNA"/>
</dbReference>
<evidence type="ECO:0000256" key="7">
    <source>
        <dbReference type="ARBA" id="ARBA00023098"/>
    </source>
</evidence>